<gene>
    <name evidence="8" type="ORF">R5R35_014558</name>
</gene>
<evidence type="ECO:0000259" key="6">
    <source>
        <dbReference type="Pfam" id="PF01974"/>
    </source>
</evidence>
<dbReference type="InterPro" id="IPR036167">
    <property type="entry name" value="tRNA_intron_Endo_cat-like_sf"/>
</dbReference>
<dbReference type="SUPFAM" id="SSF53032">
    <property type="entry name" value="tRNA-intron endonuclease catalytic domain-like"/>
    <property type="match status" value="1"/>
</dbReference>
<dbReference type="GO" id="GO:0000213">
    <property type="term" value="F:tRNA-intron lyase activity"/>
    <property type="evidence" value="ECO:0007669"/>
    <property type="project" value="UniProtKB-UniRule"/>
</dbReference>
<protein>
    <recommendedName>
        <fullName evidence="4">tRNA-splicing endonuclease subunit Sen34</fullName>
        <ecNumber evidence="4">4.6.1.16</ecNumber>
    </recommendedName>
</protein>
<feature type="active site" evidence="5">
    <location>
        <position position="274"/>
    </location>
</feature>
<dbReference type="EMBL" id="JAZDUA010000246">
    <property type="protein sequence ID" value="KAK7863006.1"/>
    <property type="molecule type" value="Genomic_DNA"/>
</dbReference>
<feature type="active site" evidence="5">
    <location>
        <position position="243"/>
    </location>
</feature>
<reference evidence="8 9" key="1">
    <citation type="submission" date="2024-03" db="EMBL/GenBank/DDBJ databases">
        <title>The genome assembly and annotation of the cricket Gryllus longicercus Weissman &amp; Gray.</title>
        <authorList>
            <person name="Szrajer S."/>
            <person name="Gray D."/>
            <person name="Ylla G."/>
        </authorList>
    </citation>
    <scope>NUCLEOTIDE SEQUENCE [LARGE SCALE GENOMIC DNA]</scope>
    <source>
        <strain evidence="8">DAG 2021-001</strain>
        <tissue evidence="8">Whole body minus gut</tissue>
    </source>
</reference>
<dbReference type="Pfam" id="PF26577">
    <property type="entry name" value="TSEN34_N"/>
    <property type="match status" value="1"/>
</dbReference>
<dbReference type="InterPro" id="IPR016690">
    <property type="entry name" value="TSEN34"/>
</dbReference>
<keyword evidence="2 4" id="KW-0819">tRNA processing</keyword>
<dbReference type="CDD" id="cd22363">
    <property type="entry name" value="tRNA-intron_lyase_C"/>
    <property type="match status" value="1"/>
</dbReference>
<dbReference type="Gene3D" id="3.40.1350.10">
    <property type="match status" value="1"/>
</dbReference>
<feature type="active site" evidence="5">
    <location>
        <position position="235"/>
    </location>
</feature>
<accession>A0AAN9VHN8</accession>
<comment type="caution">
    <text evidence="8">The sequence shown here is derived from an EMBL/GenBank/DDBJ whole genome shotgun (WGS) entry which is preliminary data.</text>
</comment>
<dbReference type="PANTHER" id="PTHR13070">
    <property type="entry name" value="TRNA-SPLICING ENDONUCLEASE SUBUNIT SEN34-RELATED"/>
    <property type="match status" value="1"/>
</dbReference>
<comment type="function">
    <text evidence="4">Constitutes one of the two catalytic subunit of the tRNA-splicing endonuclease complex, a complex responsible for identification and cleavage of the splice sites in pre-tRNA. It cleaves pre-tRNA at the 5'- and 3'-splice sites to release the intron. The products are an intron and two tRNA half-molecules bearing 2',3'-cyclic phosphate and 5'-OH termini. There are no conserved sequences at the splice sites, but the intron is invariably located at the same site in the gene, placing the splice sites an invariant distance from the constant structural features of the tRNA body.</text>
</comment>
<feature type="domain" description="tRNA intron endonuclease catalytic" evidence="6">
    <location>
        <begin position="207"/>
        <end position="289"/>
    </location>
</feature>
<evidence type="ECO:0000313" key="8">
    <source>
        <dbReference type="EMBL" id="KAK7863006.1"/>
    </source>
</evidence>
<evidence type="ECO:0000313" key="9">
    <source>
        <dbReference type="Proteomes" id="UP001378592"/>
    </source>
</evidence>
<comment type="similarity">
    <text evidence="1 4">Belongs to the tRNA-intron endonuclease family.</text>
</comment>
<dbReference type="GO" id="GO:0003676">
    <property type="term" value="F:nucleic acid binding"/>
    <property type="evidence" value="ECO:0007669"/>
    <property type="project" value="InterPro"/>
</dbReference>
<dbReference type="InterPro" id="IPR059049">
    <property type="entry name" value="TSEN34_N"/>
</dbReference>
<dbReference type="GO" id="GO:0000214">
    <property type="term" value="C:tRNA-intron endonuclease complex"/>
    <property type="evidence" value="ECO:0007669"/>
    <property type="project" value="UniProtKB-UniRule"/>
</dbReference>
<evidence type="ECO:0000256" key="2">
    <source>
        <dbReference type="ARBA" id="ARBA00022694"/>
    </source>
</evidence>
<dbReference type="InterPro" id="IPR011856">
    <property type="entry name" value="tRNA_endonuc-like_dom_sf"/>
</dbReference>
<dbReference type="PANTHER" id="PTHR13070:SF0">
    <property type="entry name" value="TRNA-SPLICING ENDONUCLEASE SUBUNIT SEN34"/>
    <property type="match status" value="1"/>
</dbReference>
<sequence>MIEIIVTEEGIPLIFNAEDWLKLREEHRIVGSLVGCLAQTPYQDHFKGLPLALLPEEATLLRENNVARLINHASLLKSPSSDVKAEYDKYCEKICDEQIECLMEERKRQITGNLDNIVAGKQRKLMGLKTKKKKGKSKGKCDEQISTPTETTVTIDRNKVLEEELSKVKPPPKSAICVQIFTAHPWLKSEELSDVKWNFPSSPTELLRYNVFRHFWQKGYFLTSGMKYGGDFLVYPGDPFQFHAYFVVICIDKNAPLRPVDLAALGRLGTAARKSIVLAYEGNNKEINYQTLKWSPIK</sequence>
<dbReference type="InterPro" id="IPR006676">
    <property type="entry name" value="tRNA_splic"/>
</dbReference>
<proteinExistence type="inferred from homology"/>
<dbReference type="PIRSF" id="PIRSF017250">
    <property type="entry name" value="tRNA_splic_SEN34"/>
    <property type="match status" value="1"/>
</dbReference>
<dbReference type="Pfam" id="PF01974">
    <property type="entry name" value="tRNA_int_endo"/>
    <property type="match status" value="1"/>
</dbReference>
<evidence type="ECO:0000256" key="1">
    <source>
        <dbReference type="ARBA" id="ARBA00008078"/>
    </source>
</evidence>
<keyword evidence="3 4" id="KW-0456">Lyase</keyword>
<evidence type="ECO:0000256" key="3">
    <source>
        <dbReference type="ARBA" id="ARBA00023239"/>
    </source>
</evidence>
<dbReference type="InterPro" id="IPR006677">
    <property type="entry name" value="tRNA_intron_Endonuc_cat-like"/>
</dbReference>
<dbReference type="AlphaFoldDB" id="A0AAN9VHN8"/>
<dbReference type="EC" id="4.6.1.16" evidence="4"/>
<dbReference type="GO" id="GO:0000379">
    <property type="term" value="P:tRNA-type intron splice site recognition and cleavage"/>
    <property type="evidence" value="ECO:0007669"/>
    <property type="project" value="UniProtKB-UniRule"/>
</dbReference>
<dbReference type="Proteomes" id="UP001378592">
    <property type="component" value="Unassembled WGS sequence"/>
</dbReference>
<dbReference type="NCBIfam" id="TIGR00324">
    <property type="entry name" value="endA"/>
    <property type="match status" value="1"/>
</dbReference>
<evidence type="ECO:0000256" key="5">
    <source>
        <dbReference type="PIRSR" id="PIRSR017250-50"/>
    </source>
</evidence>
<organism evidence="8 9">
    <name type="scientific">Gryllus longicercus</name>
    <dbReference type="NCBI Taxonomy" id="2509291"/>
    <lineage>
        <taxon>Eukaryota</taxon>
        <taxon>Metazoa</taxon>
        <taxon>Ecdysozoa</taxon>
        <taxon>Arthropoda</taxon>
        <taxon>Hexapoda</taxon>
        <taxon>Insecta</taxon>
        <taxon>Pterygota</taxon>
        <taxon>Neoptera</taxon>
        <taxon>Polyneoptera</taxon>
        <taxon>Orthoptera</taxon>
        <taxon>Ensifera</taxon>
        <taxon>Gryllidea</taxon>
        <taxon>Grylloidea</taxon>
        <taxon>Gryllidae</taxon>
        <taxon>Gryllinae</taxon>
        <taxon>Gryllus</taxon>
    </lineage>
</organism>
<keyword evidence="9" id="KW-1185">Reference proteome</keyword>
<evidence type="ECO:0000259" key="7">
    <source>
        <dbReference type="Pfam" id="PF26577"/>
    </source>
</evidence>
<evidence type="ECO:0000256" key="4">
    <source>
        <dbReference type="PIRNR" id="PIRNR017250"/>
    </source>
</evidence>
<name>A0AAN9VHN8_9ORTH</name>
<feature type="domain" description="TSEN34 N-terminal" evidence="7">
    <location>
        <begin position="6"/>
        <end position="71"/>
    </location>
</feature>